<dbReference type="InterPro" id="IPR011765">
    <property type="entry name" value="Pept_M16_N"/>
</dbReference>
<proteinExistence type="inferred from homology"/>
<organism evidence="11 12">
    <name type="scientific">Alteriqipengyuania halimionae</name>
    <dbReference type="NCBI Taxonomy" id="1926630"/>
    <lineage>
        <taxon>Bacteria</taxon>
        <taxon>Pseudomonadati</taxon>
        <taxon>Pseudomonadota</taxon>
        <taxon>Alphaproteobacteria</taxon>
        <taxon>Sphingomonadales</taxon>
        <taxon>Erythrobacteraceae</taxon>
        <taxon>Alteriqipengyuania</taxon>
    </lineage>
</organism>
<dbReference type="Proteomes" id="UP000429229">
    <property type="component" value="Unassembled WGS sequence"/>
</dbReference>
<keyword evidence="3" id="KW-0645">Protease</keyword>
<evidence type="ECO:0000259" key="10">
    <source>
        <dbReference type="Pfam" id="PF05193"/>
    </source>
</evidence>
<dbReference type="Pfam" id="PF00675">
    <property type="entry name" value="Peptidase_M16"/>
    <property type="match status" value="1"/>
</dbReference>
<dbReference type="InterPro" id="IPR001431">
    <property type="entry name" value="Pept_M16_Zn_BS"/>
</dbReference>
<comment type="similarity">
    <text evidence="2 8">Belongs to the peptidase M16 family.</text>
</comment>
<evidence type="ECO:0000256" key="2">
    <source>
        <dbReference type="ARBA" id="ARBA00007261"/>
    </source>
</evidence>
<evidence type="ECO:0000259" key="9">
    <source>
        <dbReference type="Pfam" id="PF00675"/>
    </source>
</evidence>
<comment type="caution">
    <text evidence="11">The sequence shown here is derived from an EMBL/GenBank/DDBJ whole genome shotgun (WGS) entry which is preliminary data.</text>
</comment>
<dbReference type="PANTHER" id="PTHR43690">
    <property type="entry name" value="NARDILYSIN"/>
    <property type="match status" value="1"/>
</dbReference>
<dbReference type="GO" id="GO:0004222">
    <property type="term" value="F:metalloendopeptidase activity"/>
    <property type="evidence" value="ECO:0007669"/>
    <property type="project" value="InterPro"/>
</dbReference>
<comment type="cofactor">
    <cofactor evidence="1">
        <name>Zn(2+)</name>
        <dbReference type="ChEBI" id="CHEBI:29105"/>
    </cofactor>
</comment>
<dbReference type="GO" id="GO:0006508">
    <property type="term" value="P:proteolysis"/>
    <property type="evidence" value="ECO:0007669"/>
    <property type="project" value="UniProtKB-KW"/>
</dbReference>
<evidence type="ECO:0000256" key="6">
    <source>
        <dbReference type="ARBA" id="ARBA00022833"/>
    </source>
</evidence>
<feature type="domain" description="Peptidase M16 N-terminal" evidence="9">
    <location>
        <begin position="91"/>
        <end position="212"/>
    </location>
</feature>
<protein>
    <recommendedName>
        <fullName evidence="13">Insulinase family protein</fullName>
    </recommendedName>
</protein>
<evidence type="ECO:0000256" key="8">
    <source>
        <dbReference type="RuleBase" id="RU004447"/>
    </source>
</evidence>
<dbReference type="AlphaFoldDB" id="A0A6I4U3C8"/>
<evidence type="ECO:0000256" key="1">
    <source>
        <dbReference type="ARBA" id="ARBA00001947"/>
    </source>
</evidence>
<feature type="domain" description="Peptidase M16 C-terminal" evidence="10">
    <location>
        <begin position="735"/>
        <end position="914"/>
    </location>
</feature>
<dbReference type="InterPro" id="IPR050626">
    <property type="entry name" value="Peptidase_M16"/>
</dbReference>
<gene>
    <name evidence="11" type="ORF">GRI68_10360</name>
</gene>
<dbReference type="PANTHER" id="PTHR43690:SF17">
    <property type="entry name" value="PROTEIN YHJJ"/>
    <property type="match status" value="1"/>
</dbReference>
<evidence type="ECO:0000256" key="7">
    <source>
        <dbReference type="ARBA" id="ARBA00023049"/>
    </source>
</evidence>
<keyword evidence="4" id="KW-0479">Metal-binding</keyword>
<dbReference type="EMBL" id="WTYR01000001">
    <property type="protein sequence ID" value="MXP10579.1"/>
    <property type="molecule type" value="Genomic_DNA"/>
</dbReference>
<evidence type="ECO:0000256" key="3">
    <source>
        <dbReference type="ARBA" id="ARBA00022670"/>
    </source>
</evidence>
<evidence type="ECO:0000256" key="5">
    <source>
        <dbReference type="ARBA" id="ARBA00022801"/>
    </source>
</evidence>
<accession>A0A6I4U3C8</accession>
<reference evidence="11 12" key="1">
    <citation type="submission" date="2019-12" db="EMBL/GenBank/DDBJ databases">
        <title>Genomic-based taxomic classification of the family Erythrobacteraceae.</title>
        <authorList>
            <person name="Xu L."/>
        </authorList>
    </citation>
    <scope>NUCLEOTIDE SEQUENCE [LARGE SCALE GENOMIC DNA]</scope>
    <source>
        <strain evidence="11 12">LMG 29519</strain>
    </source>
</reference>
<evidence type="ECO:0000256" key="4">
    <source>
        <dbReference type="ARBA" id="ARBA00022723"/>
    </source>
</evidence>
<dbReference type="GO" id="GO:0046872">
    <property type="term" value="F:metal ion binding"/>
    <property type="evidence" value="ECO:0007669"/>
    <property type="project" value="UniProtKB-KW"/>
</dbReference>
<dbReference type="Pfam" id="PF05193">
    <property type="entry name" value="Peptidase_M16_C"/>
    <property type="match status" value="2"/>
</dbReference>
<keyword evidence="12" id="KW-1185">Reference proteome</keyword>
<dbReference type="Gene3D" id="3.30.830.10">
    <property type="entry name" value="Metalloenzyme, LuxS/M16 peptidase-like"/>
    <property type="match status" value="4"/>
</dbReference>
<keyword evidence="6" id="KW-0862">Zinc</keyword>
<name>A0A6I4U3C8_9SPHN</name>
<dbReference type="SUPFAM" id="SSF63411">
    <property type="entry name" value="LuxS/MPP-like metallohydrolase"/>
    <property type="match status" value="3"/>
</dbReference>
<evidence type="ECO:0008006" key="13">
    <source>
        <dbReference type="Google" id="ProtNLM"/>
    </source>
</evidence>
<feature type="domain" description="Peptidase M16 C-terminal" evidence="10">
    <location>
        <begin position="251"/>
        <end position="428"/>
    </location>
</feature>
<dbReference type="InterPro" id="IPR011249">
    <property type="entry name" value="Metalloenz_LuxS/M16"/>
</dbReference>
<keyword evidence="5" id="KW-0378">Hydrolase</keyword>
<keyword evidence="7" id="KW-0482">Metalloprotease</keyword>
<evidence type="ECO:0000313" key="12">
    <source>
        <dbReference type="Proteomes" id="UP000429229"/>
    </source>
</evidence>
<dbReference type="InterPro" id="IPR007863">
    <property type="entry name" value="Peptidase_M16_C"/>
</dbReference>
<evidence type="ECO:0000313" key="11">
    <source>
        <dbReference type="EMBL" id="MXP10579.1"/>
    </source>
</evidence>
<dbReference type="PROSITE" id="PS00143">
    <property type="entry name" value="INSULINASE"/>
    <property type="match status" value="1"/>
</dbReference>
<sequence length="988" mass="109788">MQGIGRACAATPICKNQNTGECQPMPVTKTNLRSSPVCSILALAAASLASVVSPAFAHQSAEPAFVQDSSDLKADERVVYGELENGLRYAVMRNATPSGAGAIRMRIDTGSWDETDAQQGIAHFLEHMAFNGSTNVPEGEMVKRLERYGLAFGADTNASTGFDQTVYKLNLPNVGEELLDEAFFLMRETASNLLLDEEAIDRERGVIASEKSSRDSLGFRSAIDNLGFFTKGSGRIDRLPIGTDETIATMPREEFVRFYEGYYRPENTFIVFVGDVETDLAIAKIREYFGDWKPASPAAEKRPLTPAATEAGRIGYYQDPELLTFITIGTQYPYELQEDSADRRREYIVRTIGNRILDRRLTKLVDEGKAPFLSGSVTRYAQREIVDGMLIRVRSATDKWQESLAVGDLEVRRALEFGFSQAELDEQLALYRRSLETAVERKDTRKTFASFEYNYVDALASAFAADRVFTSPDADLALFEDLERTISVEQVETAFREAWSGYETPSIYLSTSLELDDPEARIAQALKGARKVAPEAPPEQEIAAFAFTDFGTPGEVVSETYVEDADAYLVKFANNVRLNLKQTPFDNGNIYIQANIGDGYFSMPAGKDEGFRRLAENLLSRSGVGPHTSSDLRTMFAGKRVGARPYLRTDGDAIRILGATDSGDLGEQLNLMAAYAVEPSYRDTIEEQYFDQMRAWYPTHDSEPASVISKYVPRLVRSGDPRYGYGDLDSFLAPTLEEVREWLDPQLKQGLVEITVVGDFDREEMIAQVARTFGALPTRADSKGDYSEAHMLDFPERPDEVTTLYHNGTPDQAIARVYWPAPDGTDPVVRYQLNALRSIFRNRMTKVLREELGSTYSPGAGVEADPEFPGYGYMVASVTVFPDAARDVLPDIEKVGSDLAAGPIDEDELQRAITPLLEDLPSTLEDNSYWIGVLGDAQTGGRGLLQFRTREDAYRSVTVDDLQALAREIFQRENAFPVLVLPSREDDE</sequence>